<evidence type="ECO:0000256" key="27">
    <source>
        <dbReference type="SAM" id="MobiDB-lite"/>
    </source>
</evidence>
<keyword evidence="8" id="KW-1003">Cell membrane</keyword>
<dbReference type="GO" id="GO:0005886">
    <property type="term" value="C:plasma membrane"/>
    <property type="evidence" value="ECO:0007669"/>
    <property type="project" value="UniProtKB-SubCell"/>
</dbReference>
<evidence type="ECO:0000256" key="22">
    <source>
        <dbReference type="ARBA" id="ARBA00023316"/>
    </source>
</evidence>
<dbReference type="GO" id="GO:0006508">
    <property type="term" value="P:proteolysis"/>
    <property type="evidence" value="ECO:0007669"/>
    <property type="project" value="UniProtKB-KW"/>
</dbReference>
<evidence type="ECO:0000256" key="6">
    <source>
        <dbReference type="ARBA" id="ARBA00012448"/>
    </source>
</evidence>
<evidence type="ECO:0000256" key="11">
    <source>
        <dbReference type="ARBA" id="ARBA00022676"/>
    </source>
</evidence>
<evidence type="ECO:0000256" key="25">
    <source>
        <dbReference type="ARBA" id="ARBA00049902"/>
    </source>
</evidence>
<dbReference type="InterPro" id="IPR001460">
    <property type="entry name" value="PCN-bd_Tpept"/>
</dbReference>
<evidence type="ECO:0000256" key="3">
    <source>
        <dbReference type="ARBA" id="ARBA00004752"/>
    </source>
</evidence>
<evidence type="ECO:0000256" key="1">
    <source>
        <dbReference type="ARBA" id="ARBA00002624"/>
    </source>
</evidence>
<dbReference type="SUPFAM" id="SSF53955">
    <property type="entry name" value="Lysozyme-like"/>
    <property type="match status" value="1"/>
</dbReference>
<evidence type="ECO:0000256" key="26">
    <source>
        <dbReference type="ARBA" id="ARBA00060592"/>
    </source>
</evidence>
<evidence type="ECO:0000256" key="12">
    <source>
        <dbReference type="ARBA" id="ARBA00022679"/>
    </source>
</evidence>
<evidence type="ECO:0000259" key="29">
    <source>
        <dbReference type="Pfam" id="PF00905"/>
    </source>
</evidence>
<feature type="compositionally biased region" description="Basic and acidic residues" evidence="27">
    <location>
        <begin position="720"/>
        <end position="754"/>
    </location>
</feature>
<evidence type="ECO:0000256" key="8">
    <source>
        <dbReference type="ARBA" id="ARBA00022475"/>
    </source>
</evidence>
<dbReference type="GO" id="GO:0008360">
    <property type="term" value="P:regulation of cell shape"/>
    <property type="evidence" value="ECO:0007669"/>
    <property type="project" value="UniProtKB-KW"/>
</dbReference>
<evidence type="ECO:0000256" key="23">
    <source>
        <dbReference type="ARBA" id="ARBA00034000"/>
    </source>
</evidence>
<evidence type="ECO:0000256" key="20">
    <source>
        <dbReference type="ARBA" id="ARBA00023251"/>
    </source>
</evidence>
<evidence type="ECO:0000313" key="31">
    <source>
        <dbReference type="EMBL" id="MCR1897728.1"/>
    </source>
</evidence>
<dbReference type="GO" id="GO:0030288">
    <property type="term" value="C:outer membrane-bounded periplasmic space"/>
    <property type="evidence" value="ECO:0007669"/>
    <property type="project" value="TreeGrafter"/>
</dbReference>
<dbReference type="Gene3D" id="3.40.710.10">
    <property type="entry name" value="DD-peptidase/beta-lactamase superfamily"/>
    <property type="match status" value="1"/>
</dbReference>
<proteinExistence type="inferred from homology"/>
<keyword evidence="20" id="KW-0046">Antibiotic resistance</keyword>
<dbReference type="EC" id="2.4.99.28" evidence="24"/>
<comment type="catalytic activity">
    <reaction evidence="25">
        <text>[GlcNAc-(1-&gt;4)-Mur2Ac(oyl-L-Ala-gamma-D-Glu-L-Lys-D-Ala-D-Ala)](n)-di-trans,octa-cis-undecaprenyl diphosphate + beta-D-GlcNAc-(1-&gt;4)-Mur2Ac(oyl-L-Ala-gamma-D-Glu-L-Lys-D-Ala-D-Ala)-di-trans,octa-cis-undecaprenyl diphosphate = [GlcNAc-(1-&gt;4)-Mur2Ac(oyl-L-Ala-gamma-D-Glu-L-Lys-D-Ala-D-Ala)](n+1)-di-trans,octa-cis-undecaprenyl diphosphate + di-trans,octa-cis-undecaprenyl diphosphate + H(+)</text>
        <dbReference type="Rhea" id="RHEA:23708"/>
        <dbReference type="Rhea" id="RHEA-COMP:9602"/>
        <dbReference type="Rhea" id="RHEA-COMP:9603"/>
        <dbReference type="ChEBI" id="CHEBI:15378"/>
        <dbReference type="ChEBI" id="CHEBI:58405"/>
        <dbReference type="ChEBI" id="CHEBI:60033"/>
        <dbReference type="ChEBI" id="CHEBI:78435"/>
        <dbReference type="EC" id="2.4.99.28"/>
    </reaction>
</comment>
<dbReference type="EMBL" id="JANKAS010000001">
    <property type="protein sequence ID" value="MCR1897728.1"/>
    <property type="molecule type" value="Genomic_DNA"/>
</dbReference>
<keyword evidence="17" id="KW-0573">Peptidoglycan synthesis</keyword>
<dbReference type="PANTHER" id="PTHR32282:SF11">
    <property type="entry name" value="PENICILLIN-BINDING PROTEIN 1B"/>
    <property type="match status" value="1"/>
</dbReference>
<evidence type="ECO:0000256" key="13">
    <source>
        <dbReference type="ARBA" id="ARBA00022692"/>
    </source>
</evidence>
<evidence type="ECO:0000256" key="10">
    <source>
        <dbReference type="ARBA" id="ARBA00022670"/>
    </source>
</evidence>
<gene>
    <name evidence="31" type="ORF">NSA47_01830</name>
</gene>
<comment type="caution">
    <text evidence="31">The sequence shown here is derived from an EMBL/GenBank/DDBJ whole genome shotgun (WGS) entry which is preliminary data.</text>
</comment>
<evidence type="ECO:0000313" key="32">
    <source>
        <dbReference type="Proteomes" id="UP001205748"/>
    </source>
</evidence>
<feature type="compositionally biased region" description="Polar residues" evidence="27">
    <location>
        <begin position="355"/>
        <end position="364"/>
    </location>
</feature>
<keyword evidence="11" id="KW-0328">Glycosyltransferase</keyword>
<keyword evidence="9" id="KW-0121">Carboxypeptidase</keyword>
<feature type="region of interest" description="Disordered" evidence="27">
    <location>
        <begin position="354"/>
        <end position="373"/>
    </location>
</feature>
<evidence type="ECO:0000256" key="19">
    <source>
        <dbReference type="ARBA" id="ARBA00023136"/>
    </source>
</evidence>
<comment type="pathway">
    <text evidence="3">Cell wall biogenesis; peptidoglycan biosynthesis.</text>
</comment>
<evidence type="ECO:0000256" key="28">
    <source>
        <dbReference type="SAM" id="Phobius"/>
    </source>
</evidence>
<name>A0AAE3HFN7_9FIRM</name>
<keyword evidence="32" id="KW-1185">Reference proteome</keyword>
<feature type="region of interest" description="Disordered" evidence="27">
    <location>
        <begin position="699"/>
        <end position="808"/>
    </location>
</feature>
<dbReference type="Pfam" id="PF00912">
    <property type="entry name" value="Transgly"/>
    <property type="match status" value="1"/>
</dbReference>
<feature type="domain" description="Glycosyl transferase family 51" evidence="30">
    <location>
        <begin position="61"/>
        <end position="222"/>
    </location>
</feature>
<comment type="pathway">
    <text evidence="26">Glycan biosynthesis.</text>
</comment>
<keyword evidence="16" id="KW-0735">Signal-anchor</keyword>
<organism evidence="31 32">
    <name type="scientific">Irregularibacter muris</name>
    <dbReference type="NCBI Taxonomy" id="1796619"/>
    <lineage>
        <taxon>Bacteria</taxon>
        <taxon>Bacillati</taxon>
        <taxon>Bacillota</taxon>
        <taxon>Clostridia</taxon>
        <taxon>Eubacteriales</taxon>
        <taxon>Eubacteriaceae</taxon>
        <taxon>Irregularibacter</taxon>
    </lineage>
</organism>
<dbReference type="InterPro" id="IPR012338">
    <property type="entry name" value="Beta-lactam/transpept-like"/>
</dbReference>
<keyword evidence="19 28" id="KW-0472">Membrane</keyword>
<keyword evidence="22" id="KW-0961">Cell wall biogenesis/degradation</keyword>
<evidence type="ECO:0000256" key="18">
    <source>
        <dbReference type="ARBA" id="ARBA00022989"/>
    </source>
</evidence>
<evidence type="ECO:0000256" key="15">
    <source>
        <dbReference type="ARBA" id="ARBA00022960"/>
    </source>
</evidence>
<dbReference type="AlphaFoldDB" id="A0AAE3HFN7"/>
<keyword evidence="14" id="KW-0378">Hydrolase</keyword>
<protein>
    <recommendedName>
        <fullName evidence="7">Penicillin-binding protein 1A</fullName>
        <ecNumber evidence="24">2.4.99.28</ecNumber>
        <ecNumber evidence="6">3.4.16.4</ecNumber>
    </recommendedName>
</protein>
<comment type="function">
    <text evidence="1">Cell wall formation. Synthesis of cross-linked peptidoglycan from the lipid intermediates. The enzyme has a penicillin-insensitive transglycosylase N-terminal domain (formation of linear glycan strands) and a penicillin-sensitive transpeptidase C-terminal domain (cross-linking of the peptide subunits).</text>
</comment>
<dbReference type="InterPro" id="IPR050396">
    <property type="entry name" value="Glycosyltr_51/Transpeptidase"/>
</dbReference>
<dbReference type="Gene3D" id="1.10.3810.10">
    <property type="entry name" value="Biosynthetic peptidoglycan transglycosylase-like"/>
    <property type="match status" value="1"/>
</dbReference>
<dbReference type="InterPro" id="IPR036950">
    <property type="entry name" value="PBP_transglycosylase"/>
</dbReference>
<evidence type="ECO:0000256" key="5">
    <source>
        <dbReference type="ARBA" id="ARBA00007739"/>
    </source>
</evidence>
<evidence type="ECO:0000256" key="17">
    <source>
        <dbReference type="ARBA" id="ARBA00022984"/>
    </source>
</evidence>
<dbReference type="SUPFAM" id="SSF56601">
    <property type="entry name" value="beta-lactamase/transpeptidase-like"/>
    <property type="match status" value="1"/>
</dbReference>
<dbReference type="PANTHER" id="PTHR32282">
    <property type="entry name" value="BINDING PROTEIN TRANSPEPTIDASE, PUTATIVE-RELATED"/>
    <property type="match status" value="1"/>
</dbReference>
<evidence type="ECO:0000256" key="24">
    <source>
        <dbReference type="ARBA" id="ARBA00044770"/>
    </source>
</evidence>
<dbReference type="Proteomes" id="UP001205748">
    <property type="component" value="Unassembled WGS sequence"/>
</dbReference>
<dbReference type="InterPro" id="IPR001264">
    <property type="entry name" value="Glyco_trans_51"/>
</dbReference>
<keyword evidence="13 28" id="KW-0812">Transmembrane</keyword>
<evidence type="ECO:0000256" key="21">
    <source>
        <dbReference type="ARBA" id="ARBA00023268"/>
    </source>
</evidence>
<dbReference type="FunFam" id="1.10.3810.10:FF:000001">
    <property type="entry name" value="Penicillin-binding protein 1A"/>
    <property type="match status" value="1"/>
</dbReference>
<dbReference type="RefSeq" id="WP_257529146.1">
    <property type="nucleotide sequence ID" value="NZ_JANKAS010000001.1"/>
</dbReference>
<dbReference type="Pfam" id="PF00905">
    <property type="entry name" value="Transpeptidase"/>
    <property type="match status" value="1"/>
</dbReference>
<dbReference type="InterPro" id="IPR023346">
    <property type="entry name" value="Lysozyme-like_dom_sf"/>
</dbReference>
<dbReference type="GO" id="GO:0046677">
    <property type="term" value="P:response to antibiotic"/>
    <property type="evidence" value="ECO:0007669"/>
    <property type="project" value="UniProtKB-KW"/>
</dbReference>
<feature type="transmembrane region" description="Helical" evidence="28">
    <location>
        <begin position="12"/>
        <end position="36"/>
    </location>
</feature>
<keyword evidence="21" id="KW-0511">Multifunctional enzyme</keyword>
<feature type="compositionally biased region" description="Basic and acidic residues" evidence="27">
    <location>
        <begin position="761"/>
        <end position="796"/>
    </location>
</feature>
<evidence type="ECO:0000259" key="30">
    <source>
        <dbReference type="Pfam" id="PF00912"/>
    </source>
</evidence>
<feature type="domain" description="Penicillin-binding protein transpeptidase" evidence="29">
    <location>
        <begin position="382"/>
        <end position="632"/>
    </location>
</feature>
<comment type="similarity">
    <text evidence="4">In the C-terminal section; belongs to the transpeptidase family.</text>
</comment>
<reference evidence="31" key="1">
    <citation type="submission" date="2022-07" db="EMBL/GenBank/DDBJ databases">
        <title>Enhanced cultured diversity of the mouse gut microbiota enables custom-made synthetic communities.</title>
        <authorList>
            <person name="Afrizal A."/>
        </authorList>
    </citation>
    <scope>NUCLEOTIDE SEQUENCE</scope>
    <source>
        <strain evidence="31">DSM 28593</strain>
    </source>
</reference>
<dbReference type="EC" id="3.4.16.4" evidence="6"/>
<evidence type="ECO:0000256" key="2">
    <source>
        <dbReference type="ARBA" id="ARBA00004401"/>
    </source>
</evidence>
<evidence type="ECO:0000256" key="4">
    <source>
        <dbReference type="ARBA" id="ARBA00007090"/>
    </source>
</evidence>
<comment type="catalytic activity">
    <reaction evidence="23">
        <text>Preferential cleavage: (Ac)2-L-Lys-D-Ala-|-D-Ala. Also transpeptidation of peptidyl-alanyl moieties that are N-acyl substituents of D-alanine.</text>
        <dbReference type="EC" id="3.4.16.4"/>
    </reaction>
</comment>
<comment type="similarity">
    <text evidence="5">In the N-terminal section; belongs to the glycosyltransferase 51 family.</text>
</comment>
<evidence type="ECO:0000256" key="14">
    <source>
        <dbReference type="ARBA" id="ARBA00022801"/>
    </source>
</evidence>
<evidence type="ECO:0000256" key="7">
    <source>
        <dbReference type="ARBA" id="ARBA00018638"/>
    </source>
</evidence>
<dbReference type="GO" id="GO:0009002">
    <property type="term" value="F:serine-type D-Ala-D-Ala carboxypeptidase activity"/>
    <property type="evidence" value="ECO:0007669"/>
    <property type="project" value="UniProtKB-EC"/>
</dbReference>
<keyword evidence="12" id="KW-0808">Transferase</keyword>
<sequence>MKKNSITKSLKYILIAILFIAFVLSGTTMGLTYTYVKEAPPLDMNNFLYAQPSVILDEKGQFYEELQGKEKREIVTVEEIPKHVLNAFIAIEDERFYEHSGVDIKGISRAALHGLKSGNLTSAGGSTITQQLIKLTHLSPKKELSRKIKEAYLAIQLEKTMDKDKILEAYLNKINFAYAHGIQAASKTYFRKGVDELSIAQAAILAAIPKAPTTYKPYIIEKKEDESFAIAVDNEGKVVHSLNNEKRALTVLSKMNELGFINEKQYQEAKAQIKNNDFGLTTPLEPPLYSYFTDAVYEQVLKDLIEEYYSGIPEEEAKEKAADYLLNGGLTIASTIDSNIQSILEENFKNDSLFPKQSSRAQKASQEKSKELGREVNYTPEGAMVIIENSTGKVKGIVGGRHKQSNLSMNRALRSFQPGSATKPLTVYAPGLEEKTLTLANTYNDAPINVKGYKPRNAGGGYSGITTVRNALYKSINTVAVQAWQDVGLENSVKYGEKFGLSIVKEGSHNDMVPAALSLGGYTHGQTPLAMASAFSTFPNQGKRVSPTFYTKVVDSTGKIVLEHESEEIDVISPQTAYLMTDVLKDVPKGGTTNLSVPGVNIAGKTGTTNENMHAWFVGYTPYYSAAVWYGYDENHVVANGRTYYLNIGIYGGSKPGPASMWEKVMTAIHKGLPAREFPSMPRGIVTANAPYGELFIQGTVPKYTAPPKSPDTSEDEKEDEKIDEPSSEQDPQKEKPPAQKDPKEKPPGEKENPPETPPTKPEKPKEETPEEDPPKNEEKPEEKPSPPKEENKKESSQNSNSENKKLE</sequence>
<keyword evidence="18 28" id="KW-1133">Transmembrane helix</keyword>
<keyword evidence="15" id="KW-0133">Cell shape</keyword>
<keyword evidence="10" id="KW-0645">Protease</keyword>
<dbReference type="GO" id="GO:0009252">
    <property type="term" value="P:peptidoglycan biosynthetic process"/>
    <property type="evidence" value="ECO:0007669"/>
    <property type="project" value="UniProtKB-KW"/>
</dbReference>
<evidence type="ECO:0000256" key="9">
    <source>
        <dbReference type="ARBA" id="ARBA00022645"/>
    </source>
</evidence>
<dbReference type="GO" id="GO:0008658">
    <property type="term" value="F:penicillin binding"/>
    <property type="evidence" value="ECO:0007669"/>
    <property type="project" value="InterPro"/>
</dbReference>
<dbReference type="GO" id="GO:0071555">
    <property type="term" value="P:cell wall organization"/>
    <property type="evidence" value="ECO:0007669"/>
    <property type="project" value="UniProtKB-KW"/>
</dbReference>
<evidence type="ECO:0000256" key="16">
    <source>
        <dbReference type="ARBA" id="ARBA00022968"/>
    </source>
</evidence>
<dbReference type="GO" id="GO:0008955">
    <property type="term" value="F:peptidoglycan glycosyltransferase activity"/>
    <property type="evidence" value="ECO:0007669"/>
    <property type="project" value="UniProtKB-EC"/>
</dbReference>
<comment type="subcellular location">
    <subcellularLocation>
        <location evidence="2">Cell membrane</location>
        <topology evidence="2">Single-pass type II membrane protein</topology>
    </subcellularLocation>
</comment>
<accession>A0AAE3HFN7</accession>